<feature type="transmembrane region" description="Helical" evidence="2">
    <location>
        <begin position="48"/>
        <end position="71"/>
    </location>
</feature>
<feature type="compositionally biased region" description="Acidic residues" evidence="1">
    <location>
        <begin position="117"/>
        <end position="137"/>
    </location>
</feature>
<comment type="caution">
    <text evidence="3">The sequence shown here is derived from an EMBL/GenBank/DDBJ whole genome shotgun (WGS) entry which is preliminary data.</text>
</comment>
<dbReference type="AlphaFoldDB" id="A0A5M9JHU2"/>
<keyword evidence="2" id="KW-1133">Transmembrane helix</keyword>
<dbReference type="PROSITE" id="PS51257">
    <property type="entry name" value="PROKAR_LIPOPROTEIN"/>
    <property type="match status" value="1"/>
</dbReference>
<sequence>MVIKNPATNTGITAGCGTFSSPAFITNTSEQEGLVTPPDIYLINITSIILWASVIIIMFAIFWYHITISVSRIVTRWRRRKYQDLVPIGEEERLLESSKFLRDTGLPKVPGLREECAPENDVDSVWSDESDNEDVDDNRDADTDTNKNKSQRRNGNARPSKKAAVAASIYGSLDPVPDRRIVEDEVEIIVTAEEDNINMRLLEEYQAYGAERWRLDIGVLDEAERERVHWRAEWMRTQAHEGFAHSPSDFWYR</sequence>
<reference evidence="3 4" key="1">
    <citation type="submission" date="2019-06" db="EMBL/GenBank/DDBJ databases">
        <title>Genome Sequence of the Brown Rot Fungal Pathogen Monilinia fructicola.</title>
        <authorList>
            <person name="De Miccolis Angelini R.M."/>
            <person name="Landi L."/>
            <person name="Abate D."/>
            <person name="Pollastro S."/>
            <person name="Romanazzi G."/>
            <person name="Faretra F."/>
        </authorList>
    </citation>
    <scope>NUCLEOTIDE SEQUENCE [LARGE SCALE GENOMIC DNA]</scope>
    <source>
        <strain evidence="3 4">Mfrc123</strain>
    </source>
</reference>
<protein>
    <submittedName>
        <fullName evidence="3">Uncharacterized protein</fullName>
    </submittedName>
</protein>
<accession>A0A5M9JHU2</accession>
<gene>
    <name evidence="3" type="ORF">EYC84_009228</name>
</gene>
<organism evidence="3 4">
    <name type="scientific">Monilinia fructicola</name>
    <name type="common">Brown rot fungus</name>
    <name type="synonym">Ciboria fructicola</name>
    <dbReference type="NCBI Taxonomy" id="38448"/>
    <lineage>
        <taxon>Eukaryota</taxon>
        <taxon>Fungi</taxon>
        <taxon>Dikarya</taxon>
        <taxon>Ascomycota</taxon>
        <taxon>Pezizomycotina</taxon>
        <taxon>Leotiomycetes</taxon>
        <taxon>Helotiales</taxon>
        <taxon>Sclerotiniaceae</taxon>
        <taxon>Monilinia</taxon>
    </lineage>
</organism>
<feature type="region of interest" description="Disordered" evidence="1">
    <location>
        <begin position="111"/>
        <end position="162"/>
    </location>
</feature>
<evidence type="ECO:0000313" key="4">
    <source>
        <dbReference type="Proteomes" id="UP000322873"/>
    </source>
</evidence>
<evidence type="ECO:0000256" key="1">
    <source>
        <dbReference type="SAM" id="MobiDB-lite"/>
    </source>
</evidence>
<evidence type="ECO:0000256" key="2">
    <source>
        <dbReference type="SAM" id="Phobius"/>
    </source>
</evidence>
<proteinExistence type="predicted"/>
<dbReference type="EMBL" id="VICG01000012">
    <property type="protein sequence ID" value="KAA8566695.1"/>
    <property type="molecule type" value="Genomic_DNA"/>
</dbReference>
<keyword evidence="2" id="KW-0472">Membrane</keyword>
<keyword evidence="2" id="KW-0812">Transmembrane</keyword>
<name>A0A5M9JHU2_MONFR</name>
<evidence type="ECO:0000313" key="3">
    <source>
        <dbReference type="EMBL" id="KAA8566695.1"/>
    </source>
</evidence>
<feature type="compositionally biased region" description="Basic and acidic residues" evidence="1">
    <location>
        <begin position="138"/>
        <end position="147"/>
    </location>
</feature>
<dbReference type="Proteomes" id="UP000322873">
    <property type="component" value="Unassembled WGS sequence"/>
</dbReference>
<keyword evidence="4" id="KW-1185">Reference proteome</keyword>